<evidence type="ECO:0000313" key="3">
    <source>
        <dbReference type="Proteomes" id="UP001141950"/>
    </source>
</evidence>
<feature type="domain" description="DUF4180" evidence="1">
    <location>
        <begin position="12"/>
        <end position="120"/>
    </location>
</feature>
<dbReference type="EMBL" id="JANIPJ010000037">
    <property type="protein sequence ID" value="MCR2807922.1"/>
    <property type="molecule type" value="Genomic_DNA"/>
</dbReference>
<dbReference type="AlphaFoldDB" id="A0A9X2SE79"/>
<name>A0A9X2SE79_9BACL</name>
<dbReference type="Pfam" id="PF13788">
    <property type="entry name" value="DUF4180"/>
    <property type="match status" value="1"/>
</dbReference>
<dbReference type="RefSeq" id="WP_257452868.1">
    <property type="nucleotide sequence ID" value="NZ_JANIPJ010000037.1"/>
</dbReference>
<evidence type="ECO:0000259" key="1">
    <source>
        <dbReference type="Pfam" id="PF13788"/>
    </source>
</evidence>
<reference evidence="2" key="1">
    <citation type="submission" date="2022-08" db="EMBL/GenBank/DDBJ databases">
        <title>The genomic sequence of strain Paenibacillus sp. SCIV0701.</title>
        <authorList>
            <person name="Zhao H."/>
        </authorList>
    </citation>
    <scope>NUCLEOTIDE SEQUENCE</scope>
    <source>
        <strain evidence="2">SCIV0701</strain>
    </source>
</reference>
<dbReference type="Proteomes" id="UP001141950">
    <property type="component" value="Unassembled WGS sequence"/>
</dbReference>
<gene>
    <name evidence="2" type="ORF">NQZ67_29005</name>
</gene>
<proteinExistence type="predicted"/>
<keyword evidence="3" id="KW-1185">Reference proteome</keyword>
<comment type="caution">
    <text evidence="2">The sequence shown here is derived from an EMBL/GenBank/DDBJ whole genome shotgun (WGS) entry which is preliminary data.</text>
</comment>
<dbReference type="InterPro" id="IPR025438">
    <property type="entry name" value="DUF4180"/>
</dbReference>
<evidence type="ECO:0000313" key="2">
    <source>
        <dbReference type="EMBL" id="MCR2807922.1"/>
    </source>
</evidence>
<accession>A0A9X2SE79</accession>
<protein>
    <submittedName>
        <fullName evidence="2">DUF4180 domain-containing protein</fullName>
    </submittedName>
</protein>
<sequence length="124" mass="13820">MNIKKMDPGPAGEPIAVISGDGIVISDVQSALDLMATVRYETDSYRLVLNKSMIDESFFDLKTRVAGDILQKFINYGVKLAIVGDFSSYTSKSFQDFVYECNKGSHFFFLASEEQAVEKLQSLK</sequence>
<organism evidence="2 3">
    <name type="scientific">Paenibacillus soyae</name>
    <dbReference type="NCBI Taxonomy" id="2969249"/>
    <lineage>
        <taxon>Bacteria</taxon>
        <taxon>Bacillati</taxon>
        <taxon>Bacillota</taxon>
        <taxon>Bacilli</taxon>
        <taxon>Bacillales</taxon>
        <taxon>Paenibacillaceae</taxon>
        <taxon>Paenibacillus</taxon>
    </lineage>
</organism>